<dbReference type="RefSeq" id="WP_153093719.1">
    <property type="nucleotide sequence ID" value="NZ_VZBZ01000164.1"/>
</dbReference>
<dbReference type="InterPro" id="IPR001098">
    <property type="entry name" value="DNA-dir_DNA_pol_A_palm_dom"/>
</dbReference>
<dbReference type="Gene3D" id="3.30.70.370">
    <property type="match status" value="1"/>
</dbReference>
<evidence type="ECO:0000259" key="10">
    <source>
        <dbReference type="SMART" id="SM00482"/>
    </source>
</evidence>
<evidence type="ECO:0000256" key="6">
    <source>
        <dbReference type="ARBA" id="ARBA00022705"/>
    </source>
</evidence>
<dbReference type="InterPro" id="IPR043502">
    <property type="entry name" value="DNA/RNA_pol_sf"/>
</dbReference>
<keyword evidence="6" id="KW-0235">DNA replication</keyword>
<dbReference type="GO" id="GO:0006302">
    <property type="term" value="P:double-strand break repair"/>
    <property type="evidence" value="ECO:0007669"/>
    <property type="project" value="TreeGrafter"/>
</dbReference>
<comment type="catalytic activity">
    <reaction evidence="9">
        <text>DNA(n) + a 2'-deoxyribonucleoside 5'-triphosphate = DNA(n+1) + diphosphate</text>
        <dbReference type="Rhea" id="RHEA:22508"/>
        <dbReference type="Rhea" id="RHEA-COMP:17339"/>
        <dbReference type="Rhea" id="RHEA-COMP:17340"/>
        <dbReference type="ChEBI" id="CHEBI:33019"/>
        <dbReference type="ChEBI" id="CHEBI:61560"/>
        <dbReference type="ChEBI" id="CHEBI:173112"/>
        <dbReference type="EC" id="2.7.7.7"/>
    </reaction>
</comment>
<dbReference type="Gene3D" id="1.10.150.20">
    <property type="entry name" value="5' to 3' exonuclease, C-terminal subdomain"/>
    <property type="match status" value="1"/>
</dbReference>
<sequence>MKELGIDIETYSSNDLTECGVYKYVEAEDFTILLFGYSVDGGPAKCVDFASGETLPPDIEAALTDPEIIKTAFNAAFERICIGVYLGIKGRLDPRQWRCTMVRAARMGLPLSLAQCGEVLKLEDRKMSEGKALIRYFSVPNKQTKQGITKMIRHKPSDAPDKWATFKAYNIRDVDVEQAILKKVRRLEAPEFDEDLYVADQHINDRGVMIDQVLVNNAARFDELYKDELFAEARKLTGMSNPNSPGQIKQYISENTGFTIDSLNKKNLDDYEVQFKYWPKVQKVLALRREMGKTSNKKYTTMKKCVCKDSRVHGLLQFCGAARTGRWAGRLVQLQNLPQNHLESLDDARYLVKQGDLEEFEMNYGNVTQVLSELIRTAFIAKPGCTFHVCDFSAIEARVIAWIAGETWVLDAFRAGHDIYCETASKMFGVPVQKHGPNGDLRPKGKVAVLGLGYGGGVLALEAMGGKKLGLTESEEKDIVNKWRDSNPHIVKLWRTVEKAAITAIKTEKSVQIQRGIIISYRWGMLLITLPSGRTICYPRTEVGIETNDGWRGDHEIIEYEGLNQKTKKWGKLRTYGGKLTENIVQATARDILGCVILRAEQRGLNVVFHIHDEIIVEATRDQTLPMIEALFSEPIPWCKDLPLKGAGYTTPYYLKD</sequence>
<evidence type="ECO:0000256" key="3">
    <source>
        <dbReference type="ARBA" id="ARBA00020311"/>
    </source>
</evidence>
<dbReference type="PANTHER" id="PTHR10133">
    <property type="entry name" value="DNA POLYMERASE I"/>
    <property type="match status" value="1"/>
</dbReference>
<keyword evidence="8" id="KW-0238">DNA-binding</keyword>
<dbReference type="PANTHER" id="PTHR10133:SF27">
    <property type="entry name" value="DNA POLYMERASE NU"/>
    <property type="match status" value="1"/>
</dbReference>
<dbReference type="Proteomes" id="UP000423156">
    <property type="component" value="Unassembled WGS sequence"/>
</dbReference>
<comment type="similarity">
    <text evidence="1">Belongs to the DNA polymerase type-A family.</text>
</comment>
<protein>
    <recommendedName>
        <fullName evidence="3">DNA polymerase I</fullName>
        <ecNumber evidence="2">2.7.7.7</ecNumber>
    </recommendedName>
</protein>
<evidence type="ECO:0000256" key="4">
    <source>
        <dbReference type="ARBA" id="ARBA00022679"/>
    </source>
</evidence>
<organism evidence="11 12">
    <name type="scientific">Segatella copri</name>
    <dbReference type="NCBI Taxonomy" id="165179"/>
    <lineage>
        <taxon>Bacteria</taxon>
        <taxon>Pseudomonadati</taxon>
        <taxon>Bacteroidota</taxon>
        <taxon>Bacteroidia</taxon>
        <taxon>Bacteroidales</taxon>
        <taxon>Prevotellaceae</taxon>
        <taxon>Segatella</taxon>
    </lineage>
</organism>
<dbReference type="AlphaFoldDB" id="A0AA90UVU1"/>
<dbReference type="InterPro" id="IPR019760">
    <property type="entry name" value="DNA-dir_DNA_pol_A_CS"/>
</dbReference>
<dbReference type="SMART" id="SM00482">
    <property type="entry name" value="POLAc"/>
    <property type="match status" value="1"/>
</dbReference>
<reference evidence="12" key="1">
    <citation type="submission" date="2019-09" db="EMBL/GenBank/DDBJ databases">
        <title>Distinct polysaccharide growth profiles of human intestinal Prevotella copri isolates.</title>
        <authorList>
            <person name="Fehlner-Peach H."/>
            <person name="Magnabosco C."/>
            <person name="Raghavan V."/>
            <person name="Scher J.U."/>
            <person name="Tett A."/>
            <person name="Cox L.M."/>
            <person name="Gottsegen C."/>
            <person name="Watters A."/>
            <person name="Wiltshire- Gordon J.D."/>
            <person name="Segata N."/>
            <person name="Bonneau R."/>
            <person name="Littman D.R."/>
        </authorList>
    </citation>
    <scope>NUCLEOTIDE SEQUENCE [LARGE SCALE GENOMIC DNA]</scope>
    <source>
        <strain evidence="12">BU41712</strain>
    </source>
</reference>
<name>A0AA90UVU1_9BACT</name>
<evidence type="ECO:0000256" key="2">
    <source>
        <dbReference type="ARBA" id="ARBA00012417"/>
    </source>
</evidence>
<dbReference type="InterPro" id="IPR002298">
    <property type="entry name" value="DNA_polymerase_A"/>
</dbReference>
<comment type="caution">
    <text evidence="11">The sequence shown here is derived from an EMBL/GenBank/DDBJ whole genome shotgun (WGS) entry which is preliminary data.</text>
</comment>
<dbReference type="Pfam" id="PF00476">
    <property type="entry name" value="DNA_pol_A"/>
    <property type="match status" value="1"/>
</dbReference>
<dbReference type="EC" id="2.7.7.7" evidence="2"/>
<evidence type="ECO:0000256" key="8">
    <source>
        <dbReference type="ARBA" id="ARBA00023125"/>
    </source>
</evidence>
<dbReference type="GO" id="GO:0003887">
    <property type="term" value="F:DNA-directed DNA polymerase activity"/>
    <property type="evidence" value="ECO:0007669"/>
    <property type="project" value="UniProtKB-KW"/>
</dbReference>
<dbReference type="GO" id="GO:0003677">
    <property type="term" value="F:DNA binding"/>
    <property type="evidence" value="ECO:0007669"/>
    <property type="project" value="UniProtKB-KW"/>
</dbReference>
<evidence type="ECO:0000256" key="7">
    <source>
        <dbReference type="ARBA" id="ARBA00022932"/>
    </source>
</evidence>
<evidence type="ECO:0000256" key="9">
    <source>
        <dbReference type="ARBA" id="ARBA00049244"/>
    </source>
</evidence>
<keyword evidence="4" id="KW-0808">Transferase</keyword>
<proteinExistence type="inferred from homology"/>
<evidence type="ECO:0000256" key="5">
    <source>
        <dbReference type="ARBA" id="ARBA00022695"/>
    </source>
</evidence>
<keyword evidence="7" id="KW-0239">DNA-directed DNA polymerase</keyword>
<dbReference type="GO" id="GO:0006261">
    <property type="term" value="P:DNA-templated DNA replication"/>
    <property type="evidence" value="ECO:0007669"/>
    <property type="project" value="InterPro"/>
</dbReference>
<keyword evidence="5" id="KW-0548">Nucleotidyltransferase</keyword>
<dbReference type="PROSITE" id="PS00447">
    <property type="entry name" value="DNA_POLYMERASE_A"/>
    <property type="match status" value="1"/>
</dbReference>
<dbReference type="SUPFAM" id="SSF56672">
    <property type="entry name" value="DNA/RNA polymerases"/>
    <property type="match status" value="1"/>
</dbReference>
<evidence type="ECO:0000313" key="12">
    <source>
        <dbReference type="Proteomes" id="UP000423156"/>
    </source>
</evidence>
<dbReference type="EMBL" id="VZBZ01000164">
    <property type="protein sequence ID" value="MQN79065.1"/>
    <property type="molecule type" value="Genomic_DNA"/>
</dbReference>
<gene>
    <name evidence="11" type="ORF">F7D71_14615</name>
</gene>
<evidence type="ECO:0000256" key="1">
    <source>
        <dbReference type="ARBA" id="ARBA00007705"/>
    </source>
</evidence>
<feature type="domain" description="DNA-directed DNA polymerase family A palm" evidence="10">
    <location>
        <begin position="372"/>
        <end position="623"/>
    </location>
</feature>
<accession>A0AA90UVU1</accession>
<evidence type="ECO:0000313" key="11">
    <source>
        <dbReference type="EMBL" id="MQN79065.1"/>
    </source>
</evidence>